<organism evidence="2 3">
    <name type="scientific">Paenibacillus sepulcri</name>
    <dbReference type="NCBI Taxonomy" id="359917"/>
    <lineage>
        <taxon>Bacteria</taxon>
        <taxon>Bacillati</taxon>
        <taxon>Bacillota</taxon>
        <taxon>Bacilli</taxon>
        <taxon>Bacillales</taxon>
        <taxon>Paenibacillaceae</taxon>
        <taxon>Paenibacillus</taxon>
    </lineage>
</organism>
<evidence type="ECO:0000313" key="2">
    <source>
        <dbReference type="EMBL" id="MBW7452573.1"/>
    </source>
</evidence>
<evidence type="ECO:0000256" key="1">
    <source>
        <dbReference type="SAM" id="Phobius"/>
    </source>
</evidence>
<dbReference type="Gene3D" id="2.40.50.140">
    <property type="entry name" value="Nucleic acid-binding proteins"/>
    <property type="match status" value="1"/>
</dbReference>
<gene>
    <name evidence="2" type="ORF">K0U00_00775</name>
</gene>
<sequence>MALGLFGFELGNHIGVETFSLACLFVTFGGLGLIIENWILTSTISLGFTIIIHFLVIAPLRKVQSSTSISRTSHVGSIATVVSLVPAKGFGEILMNAKLARSNQIASSFDGEDLPVNTRVVVVSITSEGVYQVSKLN</sequence>
<keyword evidence="1" id="KW-0472">Membrane</keyword>
<feature type="transmembrane region" description="Helical" evidence="1">
    <location>
        <begin position="12"/>
        <end position="32"/>
    </location>
</feature>
<dbReference type="Proteomes" id="UP001519887">
    <property type="component" value="Unassembled WGS sequence"/>
</dbReference>
<name>A0ABS7BVA8_9BACL</name>
<keyword evidence="1" id="KW-1133">Transmembrane helix</keyword>
<dbReference type="EMBL" id="JAHZIK010000006">
    <property type="protein sequence ID" value="MBW7452573.1"/>
    <property type="molecule type" value="Genomic_DNA"/>
</dbReference>
<evidence type="ECO:0008006" key="4">
    <source>
        <dbReference type="Google" id="ProtNLM"/>
    </source>
</evidence>
<feature type="transmembrane region" description="Helical" evidence="1">
    <location>
        <begin position="38"/>
        <end position="60"/>
    </location>
</feature>
<accession>A0ABS7BVA8</accession>
<evidence type="ECO:0000313" key="3">
    <source>
        <dbReference type="Proteomes" id="UP001519887"/>
    </source>
</evidence>
<comment type="caution">
    <text evidence="2">The sequence shown here is derived from an EMBL/GenBank/DDBJ whole genome shotgun (WGS) entry which is preliminary data.</text>
</comment>
<dbReference type="InterPro" id="IPR012340">
    <property type="entry name" value="NA-bd_OB-fold"/>
</dbReference>
<protein>
    <recommendedName>
        <fullName evidence="4">NfeD-like C-terminal domain-containing protein</fullName>
    </recommendedName>
</protein>
<keyword evidence="1" id="KW-0812">Transmembrane</keyword>
<proteinExistence type="predicted"/>
<keyword evidence="3" id="KW-1185">Reference proteome</keyword>
<reference evidence="2 3" key="1">
    <citation type="submission" date="2021-07" db="EMBL/GenBank/DDBJ databases">
        <title>Paenibacillus radiodurans sp. nov., isolated from the southeastern edge of Tengger Desert.</title>
        <authorList>
            <person name="Zhang G."/>
        </authorList>
    </citation>
    <scope>NUCLEOTIDE SEQUENCE [LARGE SCALE GENOMIC DNA]</scope>
    <source>
        <strain evidence="2 3">CCM 7311</strain>
    </source>
</reference>